<dbReference type="STRING" id="351607.Acel_1907"/>
<dbReference type="AlphaFoldDB" id="A0LW69"/>
<evidence type="ECO:0000313" key="2">
    <source>
        <dbReference type="EMBL" id="ABK53679.1"/>
    </source>
</evidence>
<dbReference type="InParanoid" id="A0LW69"/>
<dbReference type="Proteomes" id="UP000008221">
    <property type="component" value="Chromosome"/>
</dbReference>
<keyword evidence="3" id="KW-1185">Reference proteome</keyword>
<name>A0LW69_ACIC1</name>
<organism evidence="2 3">
    <name type="scientific">Acidothermus cellulolyticus (strain ATCC 43068 / DSM 8971 / 11B)</name>
    <dbReference type="NCBI Taxonomy" id="351607"/>
    <lineage>
        <taxon>Bacteria</taxon>
        <taxon>Bacillati</taxon>
        <taxon>Actinomycetota</taxon>
        <taxon>Actinomycetes</taxon>
        <taxon>Acidothermales</taxon>
        <taxon>Acidothermaceae</taxon>
        <taxon>Acidothermus</taxon>
    </lineage>
</organism>
<protein>
    <recommendedName>
        <fullName evidence="4">Ppx/GppA phosphatase</fullName>
    </recommendedName>
</protein>
<dbReference type="RefSeq" id="WP_011720742.1">
    <property type="nucleotide sequence ID" value="NC_008578.1"/>
</dbReference>
<feature type="compositionally biased region" description="Basic and acidic residues" evidence="1">
    <location>
        <begin position="199"/>
        <end position="209"/>
    </location>
</feature>
<dbReference type="HOGENOM" id="CLU_097805_0_0_11"/>
<dbReference type="PANTHER" id="PTHR37163:SF1">
    <property type="entry name" value="DUF501 DOMAIN-CONTAINING PROTEIN"/>
    <property type="match status" value="1"/>
</dbReference>
<dbReference type="Pfam" id="PF04417">
    <property type="entry name" value="DUF501"/>
    <property type="match status" value="1"/>
</dbReference>
<dbReference type="PANTHER" id="PTHR37163">
    <property type="entry name" value="CONSERVED PROTEIN"/>
    <property type="match status" value="1"/>
</dbReference>
<evidence type="ECO:0000313" key="3">
    <source>
        <dbReference type="Proteomes" id="UP000008221"/>
    </source>
</evidence>
<reference evidence="2 3" key="1">
    <citation type="journal article" date="2009" name="Genome Res.">
        <title>Complete genome of the cellulolytic thermophile Acidothermus cellulolyticus 11B provides insights into its ecophysiological and evolutionary adaptations.</title>
        <authorList>
            <person name="Barabote R.D."/>
            <person name="Xie G."/>
            <person name="Leu D.H."/>
            <person name="Normand P."/>
            <person name="Necsulea A."/>
            <person name="Daubin V."/>
            <person name="Medigue C."/>
            <person name="Adney W.S."/>
            <person name="Xu X.C."/>
            <person name="Lapidus A."/>
            <person name="Parales R.E."/>
            <person name="Detter C."/>
            <person name="Pujic P."/>
            <person name="Bruce D."/>
            <person name="Lavire C."/>
            <person name="Challacombe J.F."/>
            <person name="Brettin T.S."/>
            <person name="Berry A.M."/>
        </authorList>
    </citation>
    <scope>NUCLEOTIDE SEQUENCE [LARGE SCALE GENOMIC DNA]</scope>
    <source>
        <strain evidence="3">ATCC 43068 / DSM 8971 / 11B</strain>
    </source>
</reference>
<evidence type="ECO:0008006" key="4">
    <source>
        <dbReference type="Google" id="ProtNLM"/>
    </source>
</evidence>
<dbReference type="InterPro" id="IPR007511">
    <property type="entry name" value="DUF501"/>
</dbReference>
<feature type="region of interest" description="Disordered" evidence="1">
    <location>
        <begin position="185"/>
        <end position="209"/>
    </location>
</feature>
<sequence length="209" mass="22279">MTGVVTPATPRDLAVVAAQLGRRPRGTRAIAHWCRCGLPDVVQTTPYLPDGTPFPTLYYLTCPRAVSAVGRLEARGVMRDMTNRLRTDPELADRYRRAYEDYVARRNELGRLPGDPGVGGMPHRVKCLHALVAHALAVGPGVNPFGDEALAMLPEWSARGPCVDIAAVEDVQSDGTVEMDGIAESDGTVQSDGTVETHGGGDGDPGRGH</sequence>
<proteinExistence type="predicted"/>
<dbReference type="KEGG" id="ace:Acel_1907"/>
<dbReference type="EMBL" id="CP000481">
    <property type="protein sequence ID" value="ABK53679.1"/>
    <property type="molecule type" value="Genomic_DNA"/>
</dbReference>
<evidence type="ECO:0000256" key="1">
    <source>
        <dbReference type="SAM" id="MobiDB-lite"/>
    </source>
</evidence>
<accession>A0LW69</accession>
<gene>
    <name evidence="2" type="ordered locus">Acel_1907</name>
</gene>
<dbReference type="eggNOG" id="COG1507">
    <property type="taxonomic scope" value="Bacteria"/>
</dbReference>